<protein>
    <submittedName>
        <fullName evidence="1">Uncharacterized protein</fullName>
    </submittedName>
</protein>
<reference evidence="1" key="1">
    <citation type="submission" date="2018-06" db="EMBL/GenBank/DDBJ databases">
        <authorList>
            <person name="Zhirakovskaya E."/>
        </authorList>
    </citation>
    <scope>NUCLEOTIDE SEQUENCE</scope>
</reference>
<proteinExistence type="predicted"/>
<evidence type="ECO:0000313" key="1">
    <source>
        <dbReference type="EMBL" id="VAX38121.1"/>
    </source>
</evidence>
<accession>A0A3B1DGV2</accession>
<sequence length="41" mass="4618">AILQVLSVTPFEKTPLLERLADAEKLDQNVSQEAQMTLFDD</sequence>
<feature type="non-terminal residue" evidence="1">
    <location>
        <position position="1"/>
    </location>
</feature>
<name>A0A3B1DGV2_9ZZZZ</name>
<dbReference type="EMBL" id="UOGJ01000150">
    <property type="protein sequence ID" value="VAX38121.1"/>
    <property type="molecule type" value="Genomic_DNA"/>
</dbReference>
<dbReference type="AlphaFoldDB" id="A0A3B1DGV2"/>
<organism evidence="1">
    <name type="scientific">hydrothermal vent metagenome</name>
    <dbReference type="NCBI Taxonomy" id="652676"/>
    <lineage>
        <taxon>unclassified sequences</taxon>
        <taxon>metagenomes</taxon>
        <taxon>ecological metagenomes</taxon>
    </lineage>
</organism>
<gene>
    <name evidence="1" type="ORF">MNBD_UNCLBAC01-1370</name>
</gene>